<dbReference type="AlphaFoldDB" id="A0A139H629"/>
<name>A0A139H629_9PEZI</name>
<sequence length="83" mass="9268">MNPKVDECYTKYANAENVKRSTVDELAMKTDNVSLDWNWGAELDKMITATGSIMASIANPESRRTAISVPGHELRFILEVKGH</sequence>
<dbReference type="Proteomes" id="UP000070133">
    <property type="component" value="Unassembled WGS sequence"/>
</dbReference>
<reference evidence="1 2" key="1">
    <citation type="submission" date="2015-07" db="EMBL/GenBank/DDBJ databases">
        <title>Comparative genomics of the Sigatoka disease complex on banana suggests a link between parallel evolutionary changes in Pseudocercospora fijiensis and Pseudocercospora eumusae and increased virulence on the banana host.</title>
        <authorList>
            <person name="Chang T.-C."/>
            <person name="Salvucci A."/>
            <person name="Crous P.W."/>
            <person name="Stergiopoulos I."/>
        </authorList>
    </citation>
    <scope>NUCLEOTIDE SEQUENCE [LARGE SCALE GENOMIC DNA]</scope>
    <source>
        <strain evidence="1 2">CBS 114824</strain>
    </source>
</reference>
<evidence type="ECO:0000313" key="1">
    <source>
        <dbReference type="EMBL" id="KXS97829.1"/>
    </source>
</evidence>
<comment type="caution">
    <text evidence="1">The sequence shown here is derived from an EMBL/GenBank/DDBJ whole genome shotgun (WGS) entry which is preliminary data.</text>
</comment>
<proteinExistence type="predicted"/>
<gene>
    <name evidence="1" type="ORF">AC578_10552</name>
</gene>
<evidence type="ECO:0000313" key="2">
    <source>
        <dbReference type="Proteomes" id="UP000070133"/>
    </source>
</evidence>
<accession>A0A139H629</accession>
<dbReference type="EMBL" id="LFZN01000132">
    <property type="protein sequence ID" value="KXS97829.1"/>
    <property type="molecule type" value="Genomic_DNA"/>
</dbReference>
<keyword evidence="2" id="KW-1185">Reference proteome</keyword>
<dbReference type="OrthoDB" id="25586at2759"/>
<protein>
    <submittedName>
        <fullName evidence="1">Uncharacterized protein</fullName>
    </submittedName>
</protein>
<organism evidence="1 2">
    <name type="scientific">Pseudocercospora eumusae</name>
    <dbReference type="NCBI Taxonomy" id="321146"/>
    <lineage>
        <taxon>Eukaryota</taxon>
        <taxon>Fungi</taxon>
        <taxon>Dikarya</taxon>
        <taxon>Ascomycota</taxon>
        <taxon>Pezizomycotina</taxon>
        <taxon>Dothideomycetes</taxon>
        <taxon>Dothideomycetidae</taxon>
        <taxon>Mycosphaerellales</taxon>
        <taxon>Mycosphaerellaceae</taxon>
        <taxon>Pseudocercospora</taxon>
    </lineage>
</organism>